<protein>
    <submittedName>
        <fullName evidence="1">Uncharacterized protein</fullName>
    </submittedName>
</protein>
<comment type="caution">
    <text evidence="1">The sequence shown here is derived from an EMBL/GenBank/DDBJ whole genome shotgun (WGS) entry which is preliminary data.</text>
</comment>
<accession>A0A0F8YQB8</accession>
<gene>
    <name evidence="1" type="ORF">LCGC14_3126700</name>
</gene>
<dbReference type="EMBL" id="LAZR01068103">
    <property type="protein sequence ID" value="KKK50271.1"/>
    <property type="molecule type" value="Genomic_DNA"/>
</dbReference>
<organism evidence="1">
    <name type="scientific">marine sediment metagenome</name>
    <dbReference type="NCBI Taxonomy" id="412755"/>
    <lineage>
        <taxon>unclassified sequences</taxon>
        <taxon>metagenomes</taxon>
        <taxon>ecological metagenomes</taxon>
    </lineage>
</organism>
<name>A0A0F8YQB8_9ZZZZ</name>
<sequence length="83" mass="10025">MKFIDEVLLKVKTYFPETKLIEPRVGAGWRLNIYYNGHYFIYRLDKYNYLEINNENRVDIIDLIASDVRESVEQRYSMIGKEL</sequence>
<evidence type="ECO:0000313" key="1">
    <source>
        <dbReference type="EMBL" id="KKK50271.1"/>
    </source>
</evidence>
<reference evidence="1" key="1">
    <citation type="journal article" date="2015" name="Nature">
        <title>Complex archaea that bridge the gap between prokaryotes and eukaryotes.</title>
        <authorList>
            <person name="Spang A."/>
            <person name="Saw J.H."/>
            <person name="Jorgensen S.L."/>
            <person name="Zaremba-Niedzwiedzka K."/>
            <person name="Martijn J."/>
            <person name="Lind A.E."/>
            <person name="van Eijk R."/>
            <person name="Schleper C."/>
            <person name="Guy L."/>
            <person name="Ettema T.J."/>
        </authorList>
    </citation>
    <scope>NUCLEOTIDE SEQUENCE</scope>
</reference>
<dbReference type="AlphaFoldDB" id="A0A0F8YQB8"/>
<proteinExistence type="predicted"/>